<gene>
    <name evidence="7" type="ORF">GRI94_01950</name>
    <name evidence="8" type="ORF">GRI94_16040</name>
</gene>
<evidence type="ECO:0000313" key="9">
    <source>
        <dbReference type="Proteomes" id="UP000446786"/>
    </source>
</evidence>
<accession>A0A845AJZ1</accession>
<dbReference type="Pfam" id="PF04542">
    <property type="entry name" value="Sigma70_r2"/>
    <property type="match status" value="1"/>
</dbReference>
<evidence type="ECO:0000256" key="4">
    <source>
        <dbReference type="ARBA" id="ARBA00023163"/>
    </source>
</evidence>
<dbReference type="PRINTS" id="PR00046">
    <property type="entry name" value="SIGMA70FCT"/>
</dbReference>
<organism evidence="7 9">
    <name type="scientific">Parerythrobacter jejuensis</name>
    <dbReference type="NCBI Taxonomy" id="795812"/>
    <lineage>
        <taxon>Bacteria</taxon>
        <taxon>Pseudomonadati</taxon>
        <taxon>Pseudomonadota</taxon>
        <taxon>Alphaproteobacteria</taxon>
        <taxon>Sphingomonadales</taxon>
        <taxon>Erythrobacteraceae</taxon>
        <taxon>Parerythrobacter</taxon>
    </lineage>
</organism>
<dbReference type="CDD" id="cd06171">
    <property type="entry name" value="Sigma70_r4"/>
    <property type="match status" value="1"/>
</dbReference>
<comment type="caution">
    <text evidence="7">The sequence shown here is derived from an EMBL/GenBank/DDBJ whole genome shotgun (WGS) entry which is preliminary data.</text>
</comment>
<dbReference type="InterPro" id="IPR013325">
    <property type="entry name" value="RNA_pol_sigma_r2"/>
</dbReference>
<dbReference type="RefSeq" id="WP_160778112.1">
    <property type="nucleotide sequence ID" value="NZ_BAAAZF010000001.1"/>
</dbReference>
<evidence type="ECO:0000259" key="6">
    <source>
        <dbReference type="Pfam" id="PF04545"/>
    </source>
</evidence>
<dbReference type="Pfam" id="PF04545">
    <property type="entry name" value="Sigma70_r4"/>
    <property type="match status" value="1"/>
</dbReference>
<keyword evidence="9" id="KW-1185">Reference proteome</keyword>
<dbReference type="InterPro" id="IPR014284">
    <property type="entry name" value="RNA_pol_sigma-70_dom"/>
</dbReference>
<sequence>MSSGGASRGLRLLMDEGRAEAAEWRHHAQQPTAQSRRALFDRYRNFALKVSGDEWRRIGDLGLDRGDTDQLAYEALLGAIDRFDPHKGVPFTAYARIRLRGTIRNALPKATEATAIYNAKKRIERDRLRSLKHAADSSSDEPLELLRELAVGIAIGFMLEDAGEAGLDVMPSADPSAYDAVSWQQLVGELNERLGALPDRERMILEYHYKQDIQFTEIAKLLGVSKGRISQIHSQALKRLRTLLSKFR</sequence>
<protein>
    <submittedName>
        <fullName evidence="7">Sigma-70 family RNA polymerase sigma factor</fullName>
    </submittedName>
</protein>
<dbReference type="InterPro" id="IPR007630">
    <property type="entry name" value="RNA_pol_sigma70_r4"/>
</dbReference>
<dbReference type="InterPro" id="IPR000943">
    <property type="entry name" value="RNA_pol_sigma70"/>
</dbReference>
<dbReference type="Proteomes" id="UP000446786">
    <property type="component" value="Unassembled WGS sequence"/>
</dbReference>
<proteinExistence type="predicted"/>
<keyword evidence="2" id="KW-0731">Sigma factor</keyword>
<dbReference type="AlphaFoldDB" id="A0A845AJZ1"/>
<dbReference type="SUPFAM" id="SSF88659">
    <property type="entry name" value="Sigma3 and sigma4 domains of RNA polymerase sigma factors"/>
    <property type="match status" value="1"/>
</dbReference>
<dbReference type="GO" id="GO:0016987">
    <property type="term" value="F:sigma factor activity"/>
    <property type="evidence" value="ECO:0007669"/>
    <property type="project" value="UniProtKB-KW"/>
</dbReference>
<dbReference type="GO" id="GO:0003677">
    <property type="term" value="F:DNA binding"/>
    <property type="evidence" value="ECO:0007669"/>
    <property type="project" value="UniProtKB-KW"/>
</dbReference>
<dbReference type="EMBL" id="WTYE01000001">
    <property type="protein sequence ID" value="MXP30580.1"/>
    <property type="molecule type" value="Genomic_DNA"/>
</dbReference>
<evidence type="ECO:0000256" key="3">
    <source>
        <dbReference type="ARBA" id="ARBA00023125"/>
    </source>
</evidence>
<dbReference type="GO" id="GO:0006352">
    <property type="term" value="P:DNA-templated transcription initiation"/>
    <property type="evidence" value="ECO:0007669"/>
    <property type="project" value="InterPro"/>
</dbReference>
<dbReference type="PANTHER" id="PTHR30385">
    <property type="entry name" value="SIGMA FACTOR F FLAGELLAR"/>
    <property type="match status" value="1"/>
</dbReference>
<evidence type="ECO:0000313" key="7">
    <source>
        <dbReference type="EMBL" id="MXP30580.1"/>
    </source>
</evidence>
<evidence type="ECO:0000259" key="5">
    <source>
        <dbReference type="Pfam" id="PF04542"/>
    </source>
</evidence>
<name>A0A845AJZ1_9SPHN</name>
<keyword evidence="3" id="KW-0238">DNA-binding</keyword>
<reference evidence="7 9" key="1">
    <citation type="submission" date="2019-12" db="EMBL/GenBank/DDBJ databases">
        <title>Genomic-based taxomic classification of the family Erythrobacteraceae.</title>
        <authorList>
            <person name="Xu L."/>
        </authorList>
    </citation>
    <scope>NUCLEOTIDE SEQUENCE [LARGE SCALE GENOMIC DNA]</scope>
    <source>
        <strain evidence="7 9">JCM 16677</strain>
    </source>
</reference>
<dbReference type="InterPro" id="IPR013324">
    <property type="entry name" value="RNA_pol_sigma_r3/r4-like"/>
</dbReference>
<dbReference type="EMBL" id="WTYE01000001">
    <property type="protein sequence ID" value="MXP33340.1"/>
    <property type="molecule type" value="Genomic_DNA"/>
</dbReference>
<dbReference type="InterPro" id="IPR007627">
    <property type="entry name" value="RNA_pol_sigma70_r2"/>
</dbReference>
<dbReference type="Gene3D" id="1.20.120.1810">
    <property type="match status" value="1"/>
</dbReference>
<feature type="domain" description="RNA polymerase sigma-70 region 4" evidence="6">
    <location>
        <begin position="194"/>
        <end position="241"/>
    </location>
</feature>
<evidence type="ECO:0000256" key="2">
    <source>
        <dbReference type="ARBA" id="ARBA00023082"/>
    </source>
</evidence>
<dbReference type="SUPFAM" id="SSF88946">
    <property type="entry name" value="Sigma2 domain of RNA polymerase sigma factors"/>
    <property type="match status" value="1"/>
</dbReference>
<evidence type="ECO:0000256" key="1">
    <source>
        <dbReference type="ARBA" id="ARBA00023015"/>
    </source>
</evidence>
<dbReference type="OrthoDB" id="8481770at2"/>
<evidence type="ECO:0000313" key="8">
    <source>
        <dbReference type="EMBL" id="MXP33340.1"/>
    </source>
</evidence>
<keyword evidence="4" id="KW-0804">Transcription</keyword>
<dbReference type="Gene3D" id="1.20.140.160">
    <property type="match status" value="1"/>
</dbReference>
<feature type="domain" description="RNA polymerase sigma-70 region 2" evidence="5">
    <location>
        <begin position="63"/>
        <end position="109"/>
    </location>
</feature>
<keyword evidence="1" id="KW-0805">Transcription regulation</keyword>
<dbReference type="NCBIfam" id="TIGR02937">
    <property type="entry name" value="sigma70-ECF"/>
    <property type="match status" value="1"/>
</dbReference>